<proteinExistence type="inferred from homology"/>
<dbReference type="PANTHER" id="PTHR10404">
    <property type="entry name" value="N-ACETYLATED-ALPHA-LINKED ACIDIC DIPEPTIDASE"/>
    <property type="match status" value="1"/>
</dbReference>
<evidence type="ECO:0000259" key="3">
    <source>
        <dbReference type="Pfam" id="PF07727"/>
    </source>
</evidence>
<dbReference type="EMBL" id="QZWG01000016">
    <property type="protein sequence ID" value="RZB60418.1"/>
    <property type="molecule type" value="Genomic_DNA"/>
</dbReference>
<dbReference type="InterPro" id="IPR013103">
    <property type="entry name" value="RVT_2"/>
</dbReference>
<protein>
    <submittedName>
        <fullName evidence="4">Retrovirus-related Pol polyprotein from transposon TNT 1-94</fullName>
        <ecNumber evidence="4">2.7.7.7</ecNumber>
    </submittedName>
</protein>
<feature type="domain" description="Reverse transcriptase Ty1/copia-type" evidence="3">
    <location>
        <begin position="6"/>
        <end position="91"/>
    </location>
</feature>
<dbReference type="Pfam" id="PF07727">
    <property type="entry name" value="RVT_2"/>
    <property type="match status" value="1"/>
</dbReference>
<dbReference type="InterPro" id="IPR007484">
    <property type="entry name" value="Peptidase_M28"/>
</dbReference>
<evidence type="ECO:0000256" key="1">
    <source>
        <dbReference type="ARBA" id="ARBA00005634"/>
    </source>
</evidence>
<evidence type="ECO:0000259" key="2">
    <source>
        <dbReference type="Pfam" id="PF04389"/>
    </source>
</evidence>
<name>A0A445GGW0_GLYSO</name>
<keyword evidence="4" id="KW-0808">Transferase</keyword>
<comment type="caution">
    <text evidence="4">The sequence shown here is derived from an EMBL/GenBank/DDBJ whole genome shotgun (WGS) entry which is preliminary data.</text>
</comment>
<keyword evidence="4" id="KW-0548">Nucleotidyltransferase</keyword>
<dbReference type="SUPFAM" id="SSF53187">
    <property type="entry name" value="Zn-dependent exopeptidases"/>
    <property type="match status" value="1"/>
</dbReference>
<sequence>MKNYNGESIILLLYVDDMLIVGKNKIKIDALKKALSKSFAMKDLGPVKKILGMKIIRDRSKRMLWISQEDYIEKVLERFNMHNAKLVHVPLPGHFKLSKMQCPKNEEEKEGMSKVPYSSAVGSLMYLMICTRPNIVYAIGVMSRFLLNPGKKHWNAVKWILRVKRRWPQNIFAVIKGSKDDRYVLLGNHRDAWTYGAVDPSTRTAALLDIARRFSALLDLGWKPSETIIFCSWDAEEFGMIGSTEWVEHNLIKLGSKAVPYLNVDCAVQGPGFFVGSTPQLDSLILEVTKMVLGKCQLQEAIQEKEEG</sequence>
<dbReference type="EC" id="2.7.7.7" evidence="4"/>
<evidence type="ECO:0000313" key="4">
    <source>
        <dbReference type="EMBL" id="RZB60418.1"/>
    </source>
</evidence>
<dbReference type="Gene3D" id="3.40.630.10">
    <property type="entry name" value="Zn peptidases"/>
    <property type="match status" value="1"/>
</dbReference>
<comment type="similarity">
    <text evidence="1">Belongs to the peptidase M28 family. M28B subfamily.</text>
</comment>
<dbReference type="AlphaFoldDB" id="A0A445GGW0"/>
<dbReference type="GO" id="GO:0004180">
    <property type="term" value="F:carboxypeptidase activity"/>
    <property type="evidence" value="ECO:0007669"/>
    <property type="project" value="TreeGrafter"/>
</dbReference>
<dbReference type="InterPro" id="IPR039373">
    <property type="entry name" value="Peptidase_M28B"/>
</dbReference>
<dbReference type="Proteomes" id="UP000289340">
    <property type="component" value="Chromosome 16"/>
</dbReference>
<gene>
    <name evidence="4" type="ORF">D0Y65_043270</name>
</gene>
<dbReference type="PANTHER" id="PTHR10404:SF75">
    <property type="entry name" value="GLUTAMATE CARBOXYPEPTIDASE AMP1-RELATED"/>
    <property type="match status" value="1"/>
</dbReference>
<organism evidence="4 5">
    <name type="scientific">Glycine soja</name>
    <name type="common">Wild soybean</name>
    <dbReference type="NCBI Taxonomy" id="3848"/>
    <lineage>
        <taxon>Eukaryota</taxon>
        <taxon>Viridiplantae</taxon>
        <taxon>Streptophyta</taxon>
        <taxon>Embryophyta</taxon>
        <taxon>Tracheophyta</taxon>
        <taxon>Spermatophyta</taxon>
        <taxon>Magnoliopsida</taxon>
        <taxon>eudicotyledons</taxon>
        <taxon>Gunneridae</taxon>
        <taxon>Pentapetalae</taxon>
        <taxon>rosids</taxon>
        <taxon>fabids</taxon>
        <taxon>Fabales</taxon>
        <taxon>Fabaceae</taxon>
        <taxon>Papilionoideae</taxon>
        <taxon>50 kb inversion clade</taxon>
        <taxon>NPAAA clade</taxon>
        <taxon>indigoferoid/millettioid clade</taxon>
        <taxon>Phaseoleae</taxon>
        <taxon>Glycine</taxon>
        <taxon>Glycine subgen. Soja</taxon>
    </lineage>
</organism>
<keyword evidence="5" id="KW-1185">Reference proteome</keyword>
<feature type="domain" description="Peptidase M28" evidence="2">
    <location>
        <begin position="170"/>
        <end position="299"/>
    </location>
</feature>
<dbReference type="FunFam" id="3.40.630.10:FF:000101">
    <property type="entry name" value="N-acetylated alpha-linked acidic dipeptidase like 1"/>
    <property type="match status" value="1"/>
</dbReference>
<accession>A0A445GGW0</accession>
<dbReference type="GO" id="GO:0003887">
    <property type="term" value="F:DNA-directed DNA polymerase activity"/>
    <property type="evidence" value="ECO:0007669"/>
    <property type="project" value="UniProtKB-EC"/>
</dbReference>
<reference evidence="4 5" key="1">
    <citation type="submission" date="2018-09" db="EMBL/GenBank/DDBJ databases">
        <title>A high-quality reference genome of wild soybean provides a powerful tool to mine soybean genomes.</title>
        <authorList>
            <person name="Xie M."/>
            <person name="Chung C.Y.L."/>
            <person name="Li M.-W."/>
            <person name="Wong F.-L."/>
            <person name="Chan T.-F."/>
            <person name="Lam H.-M."/>
        </authorList>
    </citation>
    <scope>NUCLEOTIDE SEQUENCE [LARGE SCALE GENOMIC DNA]</scope>
    <source>
        <strain evidence="5">cv. W05</strain>
        <tissue evidence="4">Hypocotyl of etiolated seedlings</tissue>
    </source>
</reference>
<dbReference type="Pfam" id="PF04389">
    <property type="entry name" value="Peptidase_M28"/>
    <property type="match status" value="1"/>
</dbReference>
<evidence type="ECO:0000313" key="5">
    <source>
        <dbReference type="Proteomes" id="UP000289340"/>
    </source>
</evidence>